<dbReference type="CDD" id="cd13243">
    <property type="entry name" value="PH_PLEKHG1_G2_G3"/>
    <property type="match status" value="1"/>
</dbReference>
<evidence type="ECO:0000256" key="2">
    <source>
        <dbReference type="SAM" id="MobiDB-lite"/>
    </source>
</evidence>
<protein>
    <recommendedName>
        <fullName evidence="3">DH domain-containing protein</fullName>
    </recommendedName>
</protein>
<proteinExistence type="predicted"/>
<dbReference type="Pfam" id="PF22697">
    <property type="entry name" value="SOS1_NGEF_PH"/>
    <property type="match status" value="1"/>
</dbReference>
<reference evidence="4" key="1">
    <citation type="submission" date="2021-12" db="EMBL/GenBank/DDBJ databases">
        <authorList>
            <person name="King R."/>
        </authorList>
    </citation>
    <scope>NUCLEOTIDE SEQUENCE</scope>
</reference>
<feature type="compositionally biased region" description="Polar residues" evidence="2">
    <location>
        <begin position="726"/>
        <end position="739"/>
    </location>
</feature>
<dbReference type="SUPFAM" id="SSF50729">
    <property type="entry name" value="PH domain-like"/>
    <property type="match status" value="1"/>
</dbReference>
<dbReference type="Proteomes" id="UP001154078">
    <property type="component" value="Chromosome 1"/>
</dbReference>
<accession>A0A9P0ATW7</accession>
<dbReference type="GO" id="GO:0031267">
    <property type="term" value="F:small GTPase binding"/>
    <property type="evidence" value="ECO:0007669"/>
    <property type="project" value="TreeGrafter"/>
</dbReference>
<feature type="compositionally biased region" description="Low complexity" evidence="2">
    <location>
        <begin position="236"/>
        <end position="249"/>
    </location>
</feature>
<dbReference type="InterPro" id="IPR055251">
    <property type="entry name" value="SOS1_NGEF_PH"/>
</dbReference>
<dbReference type="SMART" id="SM00233">
    <property type="entry name" value="PH"/>
    <property type="match status" value="1"/>
</dbReference>
<dbReference type="InterPro" id="IPR043324">
    <property type="entry name" value="PH_PLEKHG1_G2_G3"/>
</dbReference>
<feature type="region of interest" description="Disordered" evidence="2">
    <location>
        <begin position="856"/>
        <end position="883"/>
    </location>
</feature>
<evidence type="ECO:0000313" key="4">
    <source>
        <dbReference type="EMBL" id="CAH0547717.1"/>
    </source>
</evidence>
<dbReference type="PROSITE" id="PS50010">
    <property type="entry name" value="DH_2"/>
    <property type="match status" value="1"/>
</dbReference>
<dbReference type="OrthoDB" id="1594986at2759"/>
<feature type="domain" description="DH" evidence="3">
    <location>
        <begin position="306"/>
        <end position="483"/>
    </location>
</feature>
<evidence type="ECO:0000259" key="3">
    <source>
        <dbReference type="PROSITE" id="PS50010"/>
    </source>
</evidence>
<dbReference type="InterPro" id="IPR000219">
    <property type="entry name" value="DH_dom"/>
</dbReference>
<evidence type="ECO:0000256" key="1">
    <source>
        <dbReference type="ARBA" id="ARBA00022553"/>
    </source>
</evidence>
<dbReference type="EMBL" id="OV121132">
    <property type="protein sequence ID" value="CAH0547717.1"/>
    <property type="molecule type" value="Genomic_DNA"/>
</dbReference>
<feature type="compositionally biased region" description="Low complexity" evidence="2">
    <location>
        <begin position="256"/>
        <end position="276"/>
    </location>
</feature>
<gene>
    <name evidence="4" type="ORF">MELIAE_LOCUS1648</name>
</gene>
<dbReference type="GO" id="GO:0005085">
    <property type="term" value="F:guanyl-nucleotide exchange factor activity"/>
    <property type="evidence" value="ECO:0007669"/>
    <property type="project" value="InterPro"/>
</dbReference>
<dbReference type="Pfam" id="PF00621">
    <property type="entry name" value="RhoGEF"/>
    <property type="match status" value="1"/>
</dbReference>
<organism evidence="4 5">
    <name type="scientific">Brassicogethes aeneus</name>
    <name type="common">Rape pollen beetle</name>
    <name type="synonym">Meligethes aeneus</name>
    <dbReference type="NCBI Taxonomy" id="1431903"/>
    <lineage>
        <taxon>Eukaryota</taxon>
        <taxon>Metazoa</taxon>
        <taxon>Ecdysozoa</taxon>
        <taxon>Arthropoda</taxon>
        <taxon>Hexapoda</taxon>
        <taxon>Insecta</taxon>
        <taxon>Pterygota</taxon>
        <taxon>Neoptera</taxon>
        <taxon>Endopterygota</taxon>
        <taxon>Coleoptera</taxon>
        <taxon>Polyphaga</taxon>
        <taxon>Cucujiformia</taxon>
        <taxon>Nitidulidae</taxon>
        <taxon>Meligethinae</taxon>
        <taxon>Brassicogethes</taxon>
    </lineage>
</organism>
<dbReference type="Gene3D" id="2.30.29.30">
    <property type="entry name" value="Pleckstrin-homology domain (PH domain)/Phosphotyrosine-binding domain (PTB)"/>
    <property type="match status" value="1"/>
</dbReference>
<evidence type="ECO:0000313" key="5">
    <source>
        <dbReference type="Proteomes" id="UP001154078"/>
    </source>
</evidence>
<feature type="region of interest" description="Disordered" evidence="2">
    <location>
        <begin position="718"/>
        <end position="739"/>
    </location>
</feature>
<dbReference type="InterPro" id="IPR001849">
    <property type="entry name" value="PH_domain"/>
</dbReference>
<dbReference type="PANTHER" id="PTHR45924">
    <property type="entry name" value="FI17866P1"/>
    <property type="match status" value="1"/>
</dbReference>
<feature type="region of interest" description="Disordered" evidence="2">
    <location>
        <begin position="235"/>
        <end position="304"/>
    </location>
</feature>
<dbReference type="InterPro" id="IPR011993">
    <property type="entry name" value="PH-like_dom_sf"/>
</dbReference>
<name>A0A9P0ATW7_BRAAE</name>
<keyword evidence="1" id="KW-0597">Phosphoprotein</keyword>
<dbReference type="SUPFAM" id="SSF48065">
    <property type="entry name" value="DBL homology domain (DH-domain)"/>
    <property type="match status" value="1"/>
</dbReference>
<sequence length="1123" mass="127042">MTDSESSDDSWEKFFGQSTTDLMPSIMGAFDAIISSKSSFESSKETQRVAPKRSYQANNFANLSAGVQKILSHVPDQEISKHFSSEETLGPRRFGPQRAAFRSLRSPERTVTVSQQKSTENLERISPNVQKIISNLPDTELVINPSKMSSNKNSSFLYKEYLKRSLSADVNDNQFCEREFSSAHSGLSEKFSEHCENSADDYNPKPLGSYLHSAHGIASRTPVGRKNLGKYLQVPSESSVGTMSSTTSSEPSRPVSLTSLGSCSSSGSSGPQQTGSTYMASADSLDSDNEHGGSADSGIAEQPITPEMRVLQEVLDTETVYVSDLQEVIEGYMEPWKIDTECPLQPHLQDLFSNIVEIHEFNRKLLKELRLADCNPTEIAKVFLQNHSGFSVYNEYCTNYPKTMDILGKLLRDEKMVPLFRERQTDLRHALPLGSYLLKPVQRILKYHLLLQRLSKQCERSHTSTVDLALTTMTSIAANINNMKRKHENAVRVQEILAQLYGWTGPDLTALGELIAEGTFKLIGARAKRHVFLFEKVLLMAKRKENGVLVYKSHIMCSNLMLIEQVRGEPLCFHVIPFDNPKMQSTLRARSTLTKREWTLQIKRVIIENFGAKIPSHARELVMELGQDLNENETDTVNEKWSTKPYSTPDYLERRSRVRKSGYLTNRRASSQDRSFASLSNWRRKSEPDMIPQYTTKTMPKRITQLKKVKAGNATFYTDLSDSENGDNANESLESLPRNLTESSMDVFAEKADEPDSPQAEQRSNLEKIVSELLQSSRPEFSKLLTSNQPSFANRQRRTLPIDPATATWYEVRTKNPTKADSLPRSFQLNDGIEDETNEDGNVECKNERLIDTSLKENPDDCEEEQQENDLSSQVDESEDHPEHRIYRKSVIRLSVVQRLKNLMFEEQKIQQKSPSVHRMGSRSTGEKLAHPDYADPQKLFANSRNSSQVSLSAETDFMGEKEHLDLSINENDVLKEIEKRLQSTNFELNGGSSHKKVNSSHNQNSDYYESILDKNLTEEYVKDANGKLIAKQDSFSNGDNKAIYKMKYSSQNIIKKDSFSIKRPNRAPPPIPTKPTFIKNEISKNFMIKSESSMGTINSNFTQSGGTRTSQSWVKTVVNRFE</sequence>
<dbReference type="CDD" id="cd00160">
    <property type="entry name" value="RhoGEF"/>
    <property type="match status" value="1"/>
</dbReference>
<dbReference type="PANTHER" id="PTHR45924:SF2">
    <property type="entry name" value="FI17866P1"/>
    <property type="match status" value="1"/>
</dbReference>
<keyword evidence="5" id="KW-1185">Reference proteome</keyword>
<dbReference type="SMART" id="SM00325">
    <property type="entry name" value="RhoGEF"/>
    <property type="match status" value="1"/>
</dbReference>
<dbReference type="AlphaFoldDB" id="A0A9P0ATW7"/>
<dbReference type="InterPro" id="IPR035899">
    <property type="entry name" value="DBL_dom_sf"/>
</dbReference>
<dbReference type="Gene3D" id="1.20.900.10">
    <property type="entry name" value="Dbl homology (DH) domain"/>
    <property type="match status" value="1"/>
</dbReference>